<dbReference type="SMART" id="SM00849">
    <property type="entry name" value="Lactamase_B"/>
    <property type="match status" value="1"/>
</dbReference>
<evidence type="ECO:0000313" key="2">
    <source>
        <dbReference type="EMBL" id="GAA3592463.1"/>
    </source>
</evidence>
<dbReference type="RefSeq" id="WP_231485018.1">
    <property type="nucleotide sequence ID" value="NZ_BAAAZO010000001.1"/>
</dbReference>
<dbReference type="EMBL" id="BAAAZO010000001">
    <property type="protein sequence ID" value="GAA3592463.1"/>
    <property type="molecule type" value="Genomic_DNA"/>
</dbReference>
<organism evidence="2 3">
    <name type="scientific">Kineosporia mesophila</name>
    <dbReference type="NCBI Taxonomy" id="566012"/>
    <lineage>
        <taxon>Bacteria</taxon>
        <taxon>Bacillati</taxon>
        <taxon>Actinomycetota</taxon>
        <taxon>Actinomycetes</taxon>
        <taxon>Kineosporiales</taxon>
        <taxon>Kineosporiaceae</taxon>
        <taxon>Kineosporia</taxon>
    </lineage>
</organism>
<evidence type="ECO:0000259" key="1">
    <source>
        <dbReference type="SMART" id="SM00849"/>
    </source>
</evidence>
<accession>A0ABP6YVR3</accession>
<keyword evidence="3" id="KW-1185">Reference proteome</keyword>
<evidence type="ECO:0000313" key="3">
    <source>
        <dbReference type="Proteomes" id="UP001501074"/>
    </source>
</evidence>
<dbReference type="PANTHER" id="PTHR46018:SF4">
    <property type="entry name" value="METALLO-HYDROLASE YHFI-RELATED"/>
    <property type="match status" value="1"/>
</dbReference>
<reference evidence="3" key="1">
    <citation type="journal article" date="2019" name="Int. J. Syst. Evol. Microbiol.">
        <title>The Global Catalogue of Microorganisms (GCM) 10K type strain sequencing project: providing services to taxonomists for standard genome sequencing and annotation.</title>
        <authorList>
            <consortium name="The Broad Institute Genomics Platform"/>
            <consortium name="The Broad Institute Genome Sequencing Center for Infectious Disease"/>
            <person name="Wu L."/>
            <person name="Ma J."/>
        </authorList>
    </citation>
    <scope>NUCLEOTIDE SEQUENCE [LARGE SCALE GENOMIC DNA]</scope>
    <source>
        <strain evidence="3">JCM 16902</strain>
    </source>
</reference>
<gene>
    <name evidence="2" type="ORF">GCM10022223_03910</name>
</gene>
<dbReference type="InterPro" id="IPR036866">
    <property type="entry name" value="RibonucZ/Hydroxyglut_hydro"/>
</dbReference>
<dbReference type="Gene3D" id="3.60.15.10">
    <property type="entry name" value="Ribonuclease Z/Hydroxyacylglutathione hydrolase-like"/>
    <property type="match status" value="1"/>
</dbReference>
<dbReference type="CDD" id="cd07716">
    <property type="entry name" value="RNaseZ_short-form-like_MBL-fold"/>
    <property type="match status" value="1"/>
</dbReference>
<sequence length="266" mass="28412">MRLTIVGCSGSFPGPDSPASSYLLEAEEDGRTWRVVVDLGSGALGSLQRFADPSTLDAVLISHLHPDHFIDLCGLYVSRRYHPRGAALTPLPVYGPAGTDRRVLAAYGPDAEADLPSVYDVREFTDGGVVRIGPFTVTTRTVNHPVPAFGMRIEHDGAVVAYSGDTDSCANLVELARGADLFLSEASFIEGRDEARGVHLTGRRAGEAATEAGVRRVVLTHIPVWTDADTVVREARSAYVGPVEAARVGESYLLERVAVRQGSGVQ</sequence>
<dbReference type="Pfam" id="PF12706">
    <property type="entry name" value="Lactamase_B_2"/>
    <property type="match status" value="1"/>
</dbReference>
<protein>
    <submittedName>
        <fullName evidence="2">MBL fold metallo-hydrolase</fullName>
    </submittedName>
</protein>
<dbReference type="SUPFAM" id="SSF56281">
    <property type="entry name" value="Metallo-hydrolase/oxidoreductase"/>
    <property type="match status" value="1"/>
</dbReference>
<comment type="caution">
    <text evidence="2">The sequence shown here is derived from an EMBL/GenBank/DDBJ whole genome shotgun (WGS) entry which is preliminary data.</text>
</comment>
<dbReference type="Proteomes" id="UP001501074">
    <property type="component" value="Unassembled WGS sequence"/>
</dbReference>
<feature type="domain" description="Metallo-beta-lactamase" evidence="1">
    <location>
        <begin position="18"/>
        <end position="203"/>
    </location>
</feature>
<dbReference type="PANTHER" id="PTHR46018">
    <property type="entry name" value="ZINC PHOSPHODIESTERASE ELAC PROTEIN 1"/>
    <property type="match status" value="1"/>
</dbReference>
<proteinExistence type="predicted"/>
<name>A0ABP6YVR3_9ACTN</name>
<dbReference type="InterPro" id="IPR001279">
    <property type="entry name" value="Metallo-B-lactamas"/>
</dbReference>